<protein>
    <recommendedName>
        <fullName evidence="4">Ig-like domain-containing protein</fullName>
    </recommendedName>
</protein>
<proteinExistence type="predicted"/>
<evidence type="ECO:0008006" key="4">
    <source>
        <dbReference type="Google" id="ProtNLM"/>
    </source>
</evidence>
<dbReference type="AlphaFoldDB" id="A0AA39YXM1"/>
<comment type="caution">
    <text evidence="2">The sequence shown here is derived from an EMBL/GenBank/DDBJ whole genome shotgun (WGS) entry which is preliminary data.</text>
</comment>
<keyword evidence="3" id="KW-1185">Reference proteome</keyword>
<feature type="chain" id="PRO_5041453265" description="Ig-like domain-containing protein" evidence="1">
    <location>
        <begin position="19"/>
        <end position="508"/>
    </location>
</feature>
<accession>A0AA39YXM1</accession>
<evidence type="ECO:0000313" key="2">
    <source>
        <dbReference type="EMBL" id="KAK0660459.1"/>
    </source>
</evidence>
<organism evidence="2 3">
    <name type="scientific">Cercophora samala</name>
    <dbReference type="NCBI Taxonomy" id="330535"/>
    <lineage>
        <taxon>Eukaryota</taxon>
        <taxon>Fungi</taxon>
        <taxon>Dikarya</taxon>
        <taxon>Ascomycota</taxon>
        <taxon>Pezizomycotina</taxon>
        <taxon>Sordariomycetes</taxon>
        <taxon>Sordariomycetidae</taxon>
        <taxon>Sordariales</taxon>
        <taxon>Lasiosphaeriaceae</taxon>
        <taxon>Cercophora</taxon>
    </lineage>
</organism>
<dbReference type="EMBL" id="JAULSY010000165">
    <property type="protein sequence ID" value="KAK0660459.1"/>
    <property type="molecule type" value="Genomic_DNA"/>
</dbReference>
<gene>
    <name evidence="2" type="ORF">QBC41DRAFT_383656</name>
</gene>
<feature type="signal peptide" evidence="1">
    <location>
        <begin position="1"/>
        <end position="18"/>
    </location>
</feature>
<name>A0AA39YXM1_9PEZI</name>
<reference evidence="2" key="1">
    <citation type="submission" date="2023-06" db="EMBL/GenBank/DDBJ databases">
        <title>Genome-scale phylogeny and comparative genomics of the fungal order Sordariales.</title>
        <authorList>
            <consortium name="Lawrence Berkeley National Laboratory"/>
            <person name="Hensen N."/>
            <person name="Bonometti L."/>
            <person name="Westerberg I."/>
            <person name="Brannstrom I.O."/>
            <person name="Guillou S."/>
            <person name="Cros-Aarteil S."/>
            <person name="Calhoun S."/>
            <person name="Haridas S."/>
            <person name="Kuo A."/>
            <person name="Mondo S."/>
            <person name="Pangilinan J."/>
            <person name="Riley R."/>
            <person name="Labutti K."/>
            <person name="Andreopoulos B."/>
            <person name="Lipzen A."/>
            <person name="Chen C."/>
            <person name="Yanf M."/>
            <person name="Daum C."/>
            <person name="Ng V."/>
            <person name="Clum A."/>
            <person name="Steindorff A."/>
            <person name="Ohm R."/>
            <person name="Martin F."/>
            <person name="Silar P."/>
            <person name="Natvig D."/>
            <person name="Lalanne C."/>
            <person name="Gautier V."/>
            <person name="Ament-Velasquez S.L."/>
            <person name="Kruys A."/>
            <person name="Hutchinson M.I."/>
            <person name="Powell A.J."/>
            <person name="Barry K."/>
            <person name="Miller A.N."/>
            <person name="Grigoriev I.V."/>
            <person name="Debuchy R."/>
            <person name="Gladieux P."/>
            <person name="Thoren M.H."/>
            <person name="Johannesson H."/>
        </authorList>
    </citation>
    <scope>NUCLEOTIDE SEQUENCE</scope>
    <source>
        <strain evidence="2">CBS 307.81</strain>
    </source>
</reference>
<dbReference type="Proteomes" id="UP001174997">
    <property type="component" value="Unassembled WGS sequence"/>
</dbReference>
<evidence type="ECO:0000313" key="3">
    <source>
        <dbReference type="Proteomes" id="UP001174997"/>
    </source>
</evidence>
<keyword evidence="1" id="KW-0732">Signal</keyword>
<sequence>MWTFSLLQILSAAVLVSAQGPPAVGGGCTTNSFNIPSWFITDFKDLTVYERKVTFGILNRATNYTAEATCSIDRKGYNLCDVQPVSGQSTSGKDTIEINALVEGTVALVSVNQTWSCNDRGAPVQFTASGWARTSLWDVPEPGSSSTFPPLLIQGTLHAPVSITPDRAAGPQGHDNKGCQAASEQPVWNITYMYYTDRPADGNVESPSRTFNLLFTNTANGYEGGCVHGSLVGPAAETSLICAGSEFGNLRGSRYGISTTASFDPSNYKFTVKQTWFCDDESPSKPLQFTASASTILPLNCTTSPLSAGSAINETVCDHNPTLLLTGKVDSVTTLPPYSLTEPIPRDNTCTITSILAPKWQFSAFELVYTPEKEEWETINFEIILATDSGFQYPIPVTVSRAAGREGGWFECVIGADGANGQPLWPYACLVQFNPETKELKLKADWQCKELDGDQPVNFSGLTTTTVKSDFACETFRDMEVCVTEDTGFVWTADIGGVVWRSVPQSDP</sequence>
<evidence type="ECO:0000256" key="1">
    <source>
        <dbReference type="SAM" id="SignalP"/>
    </source>
</evidence>